<comment type="caution">
    <text evidence="1">The sequence shown here is derived from an EMBL/GenBank/DDBJ whole genome shotgun (WGS) entry which is preliminary data.</text>
</comment>
<name>A0A815Q8N3_9BILA</name>
<sequence>MTTTTAEPESTTTKET</sequence>
<proteinExistence type="predicted"/>
<reference evidence="1" key="1">
    <citation type="submission" date="2021-02" db="EMBL/GenBank/DDBJ databases">
        <authorList>
            <person name="Nowell W R."/>
        </authorList>
    </citation>
    <scope>NUCLEOTIDE SEQUENCE</scope>
</reference>
<organism evidence="1 2">
    <name type="scientific">Adineta steineri</name>
    <dbReference type="NCBI Taxonomy" id="433720"/>
    <lineage>
        <taxon>Eukaryota</taxon>
        <taxon>Metazoa</taxon>
        <taxon>Spiralia</taxon>
        <taxon>Gnathifera</taxon>
        <taxon>Rotifera</taxon>
        <taxon>Eurotatoria</taxon>
        <taxon>Bdelloidea</taxon>
        <taxon>Adinetida</taxon>
        <taxon>Adinetidae</taxon>
        <taxon>Adineta</taxon>
    </lineage>
</organism>
<dbReference type="Proteomes" id="UP000663891">
    <property type="component" value="Unassembled WGS sequence"/>
</dbReference>
<feature type="non-terminal residue" evidence="1">
    <location>
        <position position="16"/>
    </location>
</feature>
<dbReference type="EMBL" id="CAJNON010001412">
    <property type="protein sequence ID" value="CAF1460453.1"/>
    <property type="molecule type" value="Genomic_DNA"/>
</dbReference>
<accession>A0A815Q8N3</accession>
<evidence type="ECO:0000313" key="1">
    <source>
        <dbReference type="EMBL" id="CAF1460453.1"/>
    </source>
</evidence>
<dbReference type="AlphaFoldDB" id="A0A815Q8N3"/>
<protein>
    <submittedName>
        <fullName evidence="1">Uncharacterized protein</fullName>
    </submittedName>
</protein>
<evidence type="ECO:0000313" key="2">
    <source>
        <dbReference type="Proteomes" id="UP000663891"/>
    </source>
</evidence>
<gene>
    <name evidence="1" type="ORF">VCS650_LOCUS40013</name>
</gene>